<dbReference type="AlphaFoldDB" id="A0AAD7FDG2"/>
<evidence type="ECO:0000313" key="6">
    <source>
        <dbReference type="EMBL" id="KAJ7613549.1"/>
    </source>
</evidence>
<dbReference type="Pfam" id="PF01753">
    <property type="entry name" value="zf-MYND"/>
    <property type="match status" value="1"/>
</dbReference>
<proteinExistence type="predicted"/>
<evidence type="ECO:0000256" key="1">
    <source>
        <dbReference type="ARBA" id="ARBA00022723"/>
    </source>
</evidence>
<organism evidence="6 7">
    <name type="scientific">Roridomyces roridus</name>
    <dbReference type="NCBI Taxonomy" id="1738132"/>
    <lineage>
        <taxon>Eukaryota</taxon>
        <taxon>Fungi</taxon>
        <taxon>Dikarya</taxon>
        <taxon>Basidiomycota</taxon>
        <taxon>Agaricomycotina</taxon>
        <taxon>Agaricomycetes</taxon>
        <taxon>Agaricomycetidae</taxon>
        <taxon>Agaricales</taxon>
        <taxon>Marasmiineae</taxon>
        <taxon>Mycenaceae</taxon>
        <taxon>Roridomyces</taxon>
    </lineage>
</organism>
<dbReference type="EMBL" id="JARKIF010000028">
    <property type="protein sequence ID" value="KAJ7613549.1"/>
    <property type="molecule type" value="Genomic_DNA"/>
</dbReference>
<gene>
    <name evidence="6" type="ORF">FB45DRAFT_938668</name>
</gene>
<dbReference type="GO" id="GO:0008270">
    <property type="term" value="F:zinc ion binding"/>
    <property type="evidence" value="ECO:0007669"/>
    <property type="project" value="UniProtKB-KW"/>
</dbReference>
<keyword evidence="3" id="KW-0862">Zinc</keyword>
<keyword evidence="7" id="KW-1185">Reference proteome</keyword>
<dbReference type="Gene3D" id="6.10.140.2220">
    <property type="match status" value="1"/>
</dbReference>
<comment type="caution">
    <text evidence="6">The sequence shown here is derived from an EMBL/GenBank/DDBJ whole genome shotgun (WGS) entry which is preliminary data.</text>
</comment>
<keyword evidence="1" id="KW-0479">Metal-binding</keyword>
<evidence type="ECO:0000256" key="4">
    <source>
        <dbReference type="PROSITE-ProRule" id="PRU00134"/>
    </source>
</evidence>
<keyword evidence="2 4" id="KW-0863">Zinc-finger</keyword>
<evidence type="ECO:0000256" key="3">
    <source>
        <dbReference type="ARBA" id="ARBA00022833"/>
    </source>
</evidence>
<dbReference type="InterPro" id="IPR002893">
    <property type="entry name" value="Znf_MYND"/>
</dbReference>
<dbReference type="PROSITE" id="PS50865">
    <property type="entry name" value="ZF_MYND_2"/>
    <property type="match status" value="1"/>
</dbReference>
<dbReference type="SUPFAM" id="SSF144232">
    <property type="entry name" value="HIT/MYND zinc finger-like"/>
    <property type="match status" value="1"/>
</dbReference>
<sequence>MHPSLSLSNLHLLPLSLRKSDSAAANGSPDDISKMLHVVNEEPPSIARLTLPIFYANLDLAKAEQIKREGDVPTLAQRDFFPPVLFALQGLSLSQELPKETFPELWPRVWGWSQLVMRHQHWLARVLSSEEFSSTKTPIVLILLLGRIHRDCKIFAKTIDAELGVRNMVARVWVFVSRSDIWDPDHLDDLIQASGGSLAHFATLLVRFVTHLATEDKSVSLYCMAAALHVMEQTESVRPEVSDLLLRAGIVRALVIILQKQSNGLTHRDGTLDRGFRVLVAKICDSPGPCRGWFLEALRAGLLDLIVSAMENPRLISADQLKSYISDLLRWFLPFRSVLIVLSPLLVEVQRSMIRKFRLLQRSPAWVSWMSFTNTVGKWMQRLHTHESPNRISRRACDNVECEVTSVKTDFQCCSGCVSVYYCSVECQRLDWRRGHRKTCAAIRTHSLEHPSSFNSRDESFFRTTLHQAYGLCIPDILLSTLSVMQRAPGKVYLTTFQYRNGDFGVGVDVAEADAPAGLHVFGPKWTDLVSRAAASRGRIHLHVFILPRTPPEKPVGVLLPLRTRTSALHDALLSMLPEVPDDHEIPAWQCSRETRDKIDILIRETGAKNEMH</sequence>
<evidence type="ECO:0000256" key="2">
    <source>
        <dbReference type="ARBA" id="ARBA00022771"/>
    </source>
</evidence>
<feature type="domain" description="MYND-type" evidence="5">
    <location>
        <begin position="399"/>
        <end position="440"/>
    </location>
</feature>
<evidence type="ECO:0000313" key="7">
    <source>
        <dbReference type="Proteomes" id="UP001221142"/>
    </source>
</evidence>
<name>A0AAD7FDG2_9AGAR</name>
<evidence type="ECO:0000259" key="5">
    <source>
        <dbReference type="PROSITE" id="PS50865"/>
    </source>
</evidence>
<reference evidence="6" key="1">
    <citation type="submission" date="2023-03" db="EMBL/GenBank/DDBJ databases">
        <title>Massive genome expansion in bonnet fungi (Mycena s.s.) driven by repeated elements and novel gene families across ecological guilds.</title>
        <authorList>
            <consortium name="Lawrence Berkeley National Laboratory"/>
            <person name="Harder C.B."/>
            <person name="Miyauchi S."/>
            <person name="Viragh M."/>
            <person name="Kuo A."/>
            <person name="Thoen E."/>
            <person name="Andreopoulos B."/>
            <person name="Lu D."/>
            <person name="Skrede I."/>
            <person name="Drula E."/>
            <person name="Henrissat B."/>
            <person name="Morin E."/>
            <person name="Kohler A."/>
            <person name="Barry K."/>
            <person name="LaButti K."/>
            <person name="Morin E."/>
            <person name="Salamov A."/>
            <person name="Lipzen A."/>
            <person name="Mereny Z."/>
            <person name="Hegedus B."/>
            <person name="Baldrian P."/>
            <person name="Stursova M."/>
            <person name="Weitz H."/>
            <person name="Taylor A."/>
            <person name="Grigoriev I.V."/>
            <person name="Nagy L.G."/>
            <person name="Martin F."/>
            <person name="Kauserud H."/>
        </authorList>
    </citation>
    <scope>NUCLEOTIDE SEQUENCE</scope>
    <source>
        <strain evidence="6">9284</strain>
    </source>
</reference>
<accession>A0AAD7FDG2</accession>
<protein>
    <recommendedName>
        <fullName evidence="5">MYND-type domain-containing protein</fullName>
    </recommendedName>
</protein>
<dbReference type="Proteomes" id="UP001221142">
    <property type="component" value="Unassembled WGS sequence"/>
</dbReference>